<dbReference type="EMBL" id="BMFS01000002">
    <property type="protein sequence ID" value="GGG94286.1"/>
    <property type="molecule type" value="Genomic_DNA"/>
</dbReference>
<gene>
    <name evidence="1" type="ORF">GCM10007420_07210</name>
</gene>
<protein>
    <submittedName>
        <fullName evidence="1">Uncharacterized protein</fullName>
    </submittedName>
</protein>
<evidence type="ECO:0000313" key="1">
    <source>
        <dbReference type="EMBL" id="GGG94286.1"/>
    </source>
</evidence>
<name>A0ABQ1XI96_9PROT</name>
<organism evidence="1 2">
    <name type="scientific">Glycocaulis albus</name>
    <dbReference type="NCBI Taxonomy" id="1382801"/>
    <lineage>
        <taxon>Bacteria</taxon>
        <taxon>Pseudomonadati</taxon>
        <taxon>Pseudomonadota</taxon>
        <taxon>Alphaproteobacteria</taxon>
        <taxon>Maricaulales</taxon>
        <taxon>Maricaulaceae</taxon>
        <taxon>Glycocaulis</taxon>
    </lineage>
</organism>
<proteinExistence type="predicted"/>
<comment type="caution">
    <text evidence="1">The sequence shown here is derived from an EMBL/GenBank/DDBJ whole genome shotgun (WGS) entry which is preliminary data.</text>
</comment>
<dbReference type="Proteomes" id="UP000648722">
    <property type="component" value="Unassembled WGS sequence"/>
</dbReference>
<sequence length="125" mass="14086">MRHMLLRLGRHDEGQAQIGSGGHGRGGPCLWFDKPSFSPQMRPCRIDLADFLNLRAIFALQTLDRWHSVRKNAGKGPVSHRIRRHSGPNANNWPFAYHKSPLFMPSNAPVHIPIRAETAPVRTPP</sequence>
<evidence type="ECO:0000313" key="2">
    <source>
        <dbReference type="Proteomes" id="UP000648722"/>
    </source>
</evidence>
<accession>A0ABQ1XI96</accession>
<keyword evidence="2" id="KW-1185">Reference proteome</keyword>
<reference evidence="2" key="1">
    <citation type="journal article" date="2019" name="Int. J. Syst. Evol. Microbiol.">
        <title>The Global Catalogue of Microorganisms (GCM) 10K type strain sequencing project: providing services to taxonomists for standard genome sequencing and annotation.</title>
        <authorList>
            <consortium name="The Broad Institute Genomics Platform"/>
            <consortium name="The Broad Institute Genome Sequencing Center for Infectious Disease"/>
            <person name="Wu L."/>
            <person name="Ma J."/>
        </authorList>
    </citation>
    <scope>NUCLEOTIDE SEQUENCE [LARGE SCALE GENOMIC DNA]</scope>
    <source>
        <strain evidence="2">CGMCC 1.12766</strain>
    </source>
</reference>